<dbReference type="Proteomes" id="UP000542720">
    <property type="component" value="Unassembled WGS sequence"/>
</dbReference>
<evidence type="ECO:0000256" key="1">
    <source>
        <dbReference type="SAM" id="Phobius"/>
    </source>
</evidence>
<feature type="transmembrane region" description="Helical" evidence="1">
    <location>
        <begin position="65"/>
        <end position="82"/>
    </location>
</feature>
<name>A0A7W4LN47_9GAMM</name>
<evidence type="ECO:0000313" key="2">
    <source>
        <dbReference type="EMBL" id="MBB2496236.1"/>
    </source>
</evidence>
<dbReference type="RefSeq" id="WP_183089758.1">
    <property type="nucleotide sequence ID" value="NZ_JACJUD010000004.1"/>
</dbReference>
<feature type="transmembrane region" description="Helical" evidence="1">
    <location>
        <begin position="94"/>
        <end position="115"/>
    </location>
</feature>
<dbReference type="EMBL" id="JACJUD010000004">
    <property type="protein sequence ID" value="MBB2496236.1"/>
    <property type="molecule type" value="Genomic_DNA"/>
</dbReference>
<dbReference type="AlphaFoldDB" id="A0A7W4LN47"/>
<protein>
    <submittedName>
        <fullName evidence="2">Uncharacterized protein</fullName>
    </submittedName>
</protein>
<feature type="transmembrane region" description="Helical" evidence="1">
    <location>
        <begin position="33"/>
        <end position="53"/>
    </location>
</feature>
<comment type="caution">
    <text evidence="2">The sequence shown here is derived from an EMBL/GenBank/DDBJ whole genome shotgun (WGS) entry which is preliminary data.</text>
</comment>
<keyword evidence="1" id="KW-0472">Membrane</keyword>
<organism evidence="2 3">
    <name type="scientific">Aquipseudomonas ullengensis</name>
    <dbReference type="NCBI Taxonomy" id="2759166"/>
    <lineage>
        <taxon>Bacteria</taxon>
        <taxon>Pseudomonadati</taxon>
        <taxon>Pseudomonadota</taxon>
        <taxon>Gammaproteobacteria</taxon>
        <taxon>Pseudomonadales</taxon>
        <taxon>Pseudomonadaceae</taxon>
        <taxon>Aquipseudomonas</taxon>
    </lineage>
</organism>
<reference evidence="2 3" key="1">
    <citation type="submission" date="2020-08" db="EMBL/GenBank/DDBJ databases">
        <authorList>
            <person name="Kim C.M."/>
        </authorList>
    </citation>
    <scope>NUCLEOTIDE SEQUENCE [LARGE SCALE GENOMIC DNA]</scope>
    <source>
        <strain evidence="2 3">UL070</strain>
    </source>
</reference>
<evidence type="ECO:0000313" key="3">
    <source>
        <dbReference type="Proteomes" id="UP000542720"/>
    </source>
</evidence>
<gene>
    <name evidence="2" type="ORF">H3H51_14490</name>
</gene>
<proteinExistence type="predicted"/>
<keyword evidence="1" id="KW-1133">Transmembrane helix</keyword>
<keyword evidence="3" id="KW-1185">Reference proteome</keyword>
<sequence>MDQHNPYAAPQVALVEESSPAELPGWTPRQLRLLAWVNLASLLGTLAMLVLGFIPGEEGKQYPDWLSAVLMLVGCYVLLRFRNFAELRFAARGLAWPIWLSVGLSLLLEVLQLLWGDEVLASISGKSLAYFGLIGLYGAITLWLGIRLLKVDNVYPSFRVLAWLEIAGGALLASVILFIVGMLPLLGSMLAMSLVFLRGARELEDNRRV</sequence>
<feature type="transmembrane region" description="Helical" evidence="1">
    <location>
        <begin position="166"/>
        <end position="197"/>
    </location>
</feature>
<accession>A0A7W4LN47</accession>
<feature type="transmembrane region" description="Helical" evidence="1">
    <location>
        <begin position="127"/>
        <end position="146"/>
    </location>
</feature>
<keyword evidence="1" id="KW-0812">Transmembrane</keyword>